<feature type="domain" description="HD" evidence="1">
    <location>
        <begin position="219"/>
        <end position="342"/>
    </location>
</feature>
<dbReference type="InterPro" id="IPR029016">
    <property type="entry name" value="GAF-like_dom_sf"/>
</dbReference>
<dbReference type="SMART" id="SM00065">
    <property type="entry name" value="GAF"/>
    <property type="match status" value="1"/>
</dbReference>
<evidence type="ECO:0000313" key="3">
    <source>
        <dbReference type="EMBL" id="GBC99228.1"/>
    </source>
</evidence>
<dbReference type="InterPro" id="IPR003018">
    <property type="entry name" value="GAF"/>
</dbReference>
<dbReference type="Gene3D" id="3.30.450.40">
    <property type="match status" value="1"/>
</dbReference>
<dbReference type="Proteomes" id="UP000236173">
    <property type="component" value="Unassembled WGS sequence"/>
</dbReference>
<dbReference type="PANTHER" id="PTHR43155:SF2">
    <property type="entry name" value="CYCLIC DI-GMP PHOSPHODIESTERASE PA4108"/>
    <property type="match status" value="1"/>
</dbReference>
<organism evidence="3 4">
    <name type="scientific">Candidatus Fervidibacter japonicus</name>
    <dbReference type="NCBI Taxonomy" id="2035412"/>
    <lineage>
        <taxon>Bacteria</taxon>
        <taxon>Candidatus Fervidibacterota</taxon>
        <taxon>Candidatus Fervidibacter</taxon>
    </lineage>
</organism>
<feature type="domain" description="HD-GYP" evidence="2">
    <location>
        <begin position="197"/>
        <end position="393"/>
    </location>
</feature>
<dbReference type="SMART" id="SM00471">
    <property type="entry name" value="HDc"/>
    <property type="match status" value="1"/>
</dbReference>
<dbReference type="PANTHER" id="PTHR43155">
    <property type="entry name" value="CYCLIC DI-GMP PHOSPHODIESTERASE PA4108-RELATED"/>
    <property type="match status" value="1"/>
</dbReference>
<dbReference type="InterPro" id="IPR006674">
    <property type="entry name" value="HD_domain"/>
</dbReference>
<dbReference type="AlphaFoldDB" id="A0A2H5XDG7"/>
<sequence>MKTRAPNDDDIAALQRLLEQARQEAQQLASALAESWDELTLLYNLAEGLRGILEVDKAVRLALEQVMAVITVEGAGVLLRDESGEWQVRLALCPTDRDRWLHSPLGRAVAVEALRRRRGFIVNDLADHPQWGEVAKTFGVRNLVAVPLNPDGHAPGALLAWNSLTRDAFTAGELKLLSTVAAQTSGVIESAYLFQQLRESFQGFISSFATAVDAKSRWTAGHSHRVTHYALWLGEHIGLERAYLEKVRLAGLLHDVGKIGVPDAVLDKPGRLTDEEFAIIKRHPEEGYRILSPIRQLRGDILDGVLYHHERVDGKGYPFGLVGDEIPFMGRLLAVADGFDAMTSDRPYRAGMPKEKALAILAEGAGTQWDRDLALAFVELMGNRPVLQNLPEEALL</sequence>
<dbReference type="PROSITE" id="PS51832">
    <property type="entry name" value="HD_GYP"/>
    <property type="match status" value="1"/>
</dbReference>
<dbReference type="GO" id="GO:0016787">
    <property type="term" value="F:hydrolase activity"/>
    <property type="evidence" value="ECO:0007669"/>
    <property type="project" value="UniProtKB-KW"/>
</dbReference>
<gene>
    <name evidence="3" type="ORF">HRbin17_01750</name>
</gene>
<dbReference type="EC" id="3.1.4.-" evidence="3"/>
<evidence type="ECO:0000259" key="1">
    <source>
        <dbReference type="PROSITE" id="PS51831"/>
    </source>
</evidence>
<dbReference type="Gene3D" id="1.10.3210.10">
    <property type="entry name" value="Hypothetical protein af1432"/>
    <property type="match status" value="1"/>
</dbReference>
<dbReference type="InterPro" id="IPR037522">
    <property type="entry name" value="HD_GYP_dom"/>
</dbReference>
<protein>
    <submittedName>
        <fullName evidence="3">3'3'-cGAMP-specific phosphodiesterase 3</fullName>
        <ecNumber evidence="3">3.1.4.-</ecNumber>
    </submittedName>
</protein>
<dbReference type="Pfam" id="PF13487">
    <property type="entry name" value="HD_5"/>
    <property type="match status" value="1"/>
</dbReference>
<dbReference type="Pfam" id="PF13185">
    <property type="entry name" value="GAF_2"/>
    <property type="match status" value="1"/>
</dbReference>
<accession>A0A2H5XDG7</accession>
<dbReference type="SUPFAM" id="SSF109604">
    <property type="entry name" value="HD-domain/PDEase-like"/>
    <property type="match status" value="1"/>
</dbReference>
<dbReference type="InterPro" id="IPR003607">
    <property type="entry name" value="HD/PDEase_dom"/>
</dbReference>
<evidence type="ECO:0000313" key="4">
    <source>
        <dbReference type="Proteomes" id="UP000236173"/>
    </source>
</evidence>
<proteinExistence type="predicted"/>
<dbReference type="SUPFAM" id="SSF55781">
    <property type="entry name" value="GAF domain-like"/>
    <property type="match status" value="1"/>
</dbReference>
<dbReference type="CDD" id="cd00077">
    <property type="entry name" value="HDc"/>
    <property type="match status" value="1"/>
</dbReference>
<reference evidence="4" key="1">
    <citation type="submission" date="2017-09" db="EMBL/GenBank/DDBJ databases">
        <title>Metaegenomics of thermophilic ammonia-oxidizing enrichment culture.</title>
        <authorList>
            <person name="Kato S."/>
            <person name="Suzuki K."/>
        </authorList>
    </citation>
    <scope>NUCLEOTIDE SEQUENCE [LARGE SCALE GENOMIC DNA]</scope>
</reference>
<dbReference type="EMBL" id="BEHT01000023">
    <property type="protein sequence ID" value="GBC99228.1"/>
    <property type="molecule type" value="Genomic_DNA"/>
</dbReference>
<name>A0A2H5XDG7_9BACT</name>
<evidence type="ECO:0000259" key="2">
    <source>
        <dbReference type="PROSITE" id="PS51832"/>
    </source>
</evidence>
<keyword evidence="3" id="KW-0378">Hydrolase</keyword>
<comment type="caution">
    <text evidence="3">The sequence shown here is derived from an EMBL/GenBank/DDBJ whole genome shotgun (WGS) entry which is preliminary data.</text>
</comment>
<dbReference type="PROSITE" id="PS51831">
    <property type="entry name" value="HD"/>
    <property type="match status" value="1"/>
</dbReference>